<dbReference type="GO" id="GO:0046933">
    <property type="term" value="F:proton-transporting ATP synthase activity, rotational mechanism"/>
    <property type="evidence" value="ECO:0007669"/>
    <property type="project" value="UniProtKB-UniRule"/>
</dbReference>
<keyword evidence="8 12" id="KW-1133">Transmembrane helix</keyword>
<dbReference type="PRINTS" id="PR00123">
    <property type="entry name" value="ATPASEA"/>
</dbReference>
<evidence type="ECO:0000256" key="6">
    <source>
        <dbReference type="ARBA" id="ARBA00022692"/>
    </source>
</evidence>
<keyword evidence="5 12" id="KW-0138">CF(0)</keyword>
<dbReference type="InterPro" id="IPR000568">
    <property type="entry name" value="ATP_synth_F0_asu"/>
</dbReference>
<dbReference type="FunFam" id="1.20.120.220:FF:000002">
    <property type="entry name" value="ATP synthase subunit a"/>
    <property type="match status" value="1"/>
</dbReference>
<evidence type="ECO:0000256" key="7">
    <source>
        <dbReference type="ARBA" id="ARBA00022781"/>
    </source>
</evidence>
<name>A0A455T9L3_9GAMM</name>
<dbReference type="OrthoDB" id="9789241at2"/>
<dbReference type="EMBL" id="AP019379">
    <property type="protein sequence ID" value="BBI01020.1"/>
    <property type="molecule type" value="Genomic_DNA"/>
</dbReference>
<evidence type="ECO:0000256" key="2">
    <source>
        <dbReference type="ARBA" id="ARBA00006810"/>
    </source>
</evidence>
<evidence type="ECO:0000256" key="4">
    <source>
        <dbReference type="ARBA" id="ARBA00022475"/>
    </source>
</evidence>
<dbReference type="GO" id="GO:0045259">
    <property type="term" value="C:proton-transporting ATP synthase complex"/>
    <property type="evidence" value="ECO:0007669"/>
    <property type="project" value="UniProtKB-KW"/>
</dbReference>
<dbReference type="InterPro" id="IPR023011">
    <property type="entry name" value="ATP_synth_F0_asu_AS"/>
</dbReference>
<keyword evidence="15" id="KW-1185">Reference proteome</keyword>
<gene>
    <name evidence="12 14" type="primary">atpB</name>
    <name evidence="14" type="ORF">BUCNMO_002</name>
</gene>
<dbReference type="PANTHER" id="PTHR42823:SF3">
    <property type="entry name" value="ATP SYNTHASE SUBUNIT A, CHLOROPLASTIC"/>
    <property type="match status" value="1"/>
</dbReference>
<dbReference type="HAMAP" id="MF_01393">
    <property type="entry name" value="ATP_synth_a_bact"/>
    <property type="match status" value="1"/>
</dbReference>
<dbReference type="RefSeq" id="WP_158344441.1">
    <property type="nucleotide sequence ID" value="NZ_AP019379.1"/>
</dbReference>
<dbReference type="PROSITE" id="PS00449">
    <property type="entry name" value="ATPASE_A"/>
    <property type="match status" value="1"/>
</dbReference>
<keyword evidence="10 12" id="KW-0472">Membrane</keyword>
<evidence type="ECO:0000256" key="10">
    <source>
        <dbReference type="ARBA" id="ARBA00023136"/>
    </source>
</evidence>
<comment type="similarity">
    <text evidence="2 12 13">Belongs to the ATPase A chain family.</text>
</comment>
<feature type="transmembrane region" description="Helical" evidence="12">
    <location>
        <begin position="101"/>
        <end position="122"/>
    </location>
</feature>
<keyword evidence="6 12" id="KW-0812">Transmembrane</keyword>
<comment type="subcellular location">
    <subcellularLocation>
        <location evidence="12 13">Cell membrane</location>
        <topology evidence="12 13">Multi-pass membrane protein</topology>
    </subcellularLocation>
    <subcellularLocation>
        <location evidence="1">Membrane</location>
        <topology evidence="1">Multi-pass membrane protein</topology>
    </subcellularLocation>
</comment>
<dbReference type="InterPro" id="IPR045082">
    <property type="entry name" value="ATP_syn_F0_a_bact/chloroplast"/>
</dbReference>
<dbReference type="SUPFAM" id="SSF81336">
    <property type="entry name" value="F1F0 ATP synthase subunit A"/>
    <property type="match status" value="1"/>
</dbReference>
<evidence type="ECO:0000256" key="9">
    <source>
        <dbReference type="ARBA" id="ARBA00023065"/>
    </source>
</evidence>
<dbReference type="PANTHER" id="PTHR42823">
    <property type="entry name" value="ATP SYNTHASE SUBUNIT A, CHLOROPLASTIC"/>
    <property type="match status" value="1"/>
</dbReference>
<keyword evidence="7 12" id="KW-0375">Hydrogen ion transport</keyword>
<dbReference type="GO" id="GO:0042777">
    <property type="term" value="P:proton motive force-driven plasma membrane ATP synthesis"/>
    <property type="evidence" value="ECO:0007669"/>
    <property type="project" value="TreeGrafter"/>
</dbReference>
<dbReference type="InterPro" id="IPR035908">
    <property type="entry name" value="F0_ATP_A_sf"/>
</dbReference>
<dbReference type="Pfam" id="PF00119">
    <property type="entry name" value="ATP-synt_A"/>
    <property type="match status" value="1"/>
</dbReference>
<organism evidence="14 15">
    <name type="scientific">Buchnera aphidicola</name>
    <name type="common">Nipponaphis monzeni</name>
    <dbReference type="NCBI Taxonomy" id="2495405"/>
    <lineage>
        <taxon>Bacteria</taxon>
        <taxon>Pseudomonadati</taxon>
        <taxon>Pseudomonadota</taxon>
        <taxon>Gammaproteobacteria</taxon>
        <taxon>Enterobacterales</taxon>
        <taxon>Erwiniaceae</taxon>
        <taxon>Buchnera</taxon>
    </lineage>
</organism>
<keyword evidence="3 12" id="KW-0813">Transport</keyword>
<keyword evidence="4 12" id="KW-1003">Cell membrane</keyword>
<dbReference type="GO" id="GO:0005886">
    <property type="term" value="C:plasma membrane"/>
    <property type="evidence" value="ECO:0007669"/>
    <property type="project" value="UniProtKB-SubCell"/>
</dbReference>
<dbReference type="NCBIfam" id="TIGR01131">
    <property type="entry name" value="ATP_synt_6_or_A"/>
    <property type="match status" value="1"/>
</dbReference>
<feature type="transmembrane region" description="Helical" evidence="12">
    <location>
        <begin position="212"/>
        <end position="234"/>
    </location>
</feature>
<dbReference type="NCBIfam" id="NF004477">
    <property type="entry name" value="PRK05815.1-1"/>
    <property type="match status" value="1"/>
</dbReference>
<evidence type="ECO:0000256" key="13">
    <source>
        <dbReference type="RuleBase" id="RU000483"/>
    </source>
</evidence>
<evidence type="ECO:0000256" key="3">
    <source>
        <dbReference type="ARBA" id="ARBA00022448"/>
    </source>
</evidence>
<reference evidence="14 15" key="1">
    <citation type="journal article" date="2019" name="Proc. Natl. Acad. Sci. U.S.A.">
        <title>Exaggeration and cooption of innate immunity for social defense.</title>
        <authorList>
            <person name="Kutsukake M."/>
            <person name="Moriyama M."/>
            <person name="Shigenobu S."/>
            <person name="Meng X.-Y."/>
            <person name="Nikoh N."/>
            <person name="Noda C."/>
            <person name="Kobayashi S."/>
            <person name="Fukatsu T."/>
        </authorList>
    </citation>
    <scope>NUCLEOTIDE SEQUENCE [LARGE SCALE GENOMIC DNA]</scope>
    <source>
        <strain evidence="14 15">Nmo</strain>
    </source>
</reference>
<comment type="function">
    <text evidence="12 13">Key component of the proton channel; it plays a direct role in the translocation of protons across the membrane.</text>
</comment>
<accession>A0A455T9L3</accession>
<feature type="transmembrane region" description="Helical" evidence="12">
    <location>
        <begin position="240"/>
        <end position="265"/>
    </location>
</feature>
<evidence type="ECO:0000256" key="11">
    <source>
        <dbReference type="ARBA" id="ARBA00023310"/>
    </source>
</evidence>
<evidence type="ECO:0000313" key="15">
    <source>
        <dbReference type="Proteomes" id="UP000317544"/>
    </source>
</evidence>
<evidence type="ECO:0000256" key="12">
    <source>
        <dbReference type="HAMAP-Rule" id="MF_01393"/>
    </source>
</evidence>
<keyword evidence="11 12" id="KW-0066">ATP synthesis</keyword>
<dbReference type="AlphaFoldDB" id="A0A455T9L3"/>
<evidence type="ECO:0000256" key="1">
    <source>
        <dbReference type="ARBA" id="ARBA00004141"/>
    </source>
</evidence>
<sequence>MTENYWTNPKNYISHHLKHLQIDMRSLQLVDYKENVNNFWYLNIDSIFFSIVLGILFLGTFYMFTQTITVEEPNKLQISIELITSFIKNNIQEIYKGKNQLLAPLSFTIFIWVFLMNCMDLIPVDLFPFIAQKIFGYSNIRIVPSADINITFSLSIGILFLILYYGFKNKGMKGFLKEFISHPFKHPLFCIVNFILESVNLLSKPVSLGLRLFGNMYAGEIVFVLISGFVPWWLQWLLSVPWAIFHILVIFLQAFIFMMLTVVYLSMFLNKS</sequence>
<protein>
    <recommendedName>
        <fullName evidence="12 13">ATP synthase subunit a</fullName>
    </recommendedName>
    <alternativeName>
        <fullName evidence="12">ATP synthase F0 sector subunit a</fullName>
    </alternativeName>
    <alternativeName>
        <fullName evidence="12">F-ATPase subunit 6</fullName>
    </alternativeName>
</protein>
<evidence type="ECO:0000256" key="5">
    <source>
        <dbReference type="ARBA" id="ARBA00022547"/>
    </source>
</evidence>
<proteinExistence type="inferred from homology"/>
<feature type="transmembrane region" description="Helical" evidence="12">
    <location>
        <begin position="142"/>
        <end position="167"/>
    </location>
</feature>
<evidence type="ECO:0000313" key="14">
    <source>
        <dbReference type="EMBL" id="BBI01020.1"/>
    </source>
</evidence>
<keyword evidence="9 12" id="KW-0406">Ion transport</keyword>
<dbReference type="CDD" id="cd00310">
    <property type="entry name" value="ATP-synt_Fo_a_6"/>
    <property type="match status" value="1"/>
</dbReference>
<dbReference type="Proteomes" id="UP000317544">
    <property type="component" value="Chromosome"/>
</dbReference>
<dbReference type="Gene3D" id="1.20.120.220">
    <property type="entry name" value="ATP synthase, F0 complex, subunit A"/>
    <property type="match status" value="1"/>
</dbReference>
<feature type="transmembrane region" description="Helical" evidence="12">
    <location>
        <begin position="39"/>
        <end position="64"/>
    </location>
</feature>
<evidence type="ECO:0000256" key="8">
    <source>
        <dbReference type="ARBA" id="ARBA00022989"/>
    </source>
</evidence>